<gene>
    <name evidence="3" type="ORF">WMW71_07355</name>
</gene>
<keyword evidence="4" id="KW-1185">Reference proteome</keyword>
<proteinExistence type="predicted"/>
<dbReference type="Proteomes" id="UP001491349">
    <property type="component" value="Unassembled WGS sequence"/>
</dbReference>
<protein>
    <submittedName>
        <fullName evidence="3">2TM domain-containing protein</fullName>
    </submittedName>
</protein>
<dbReference type="RefSeq" id="WP_187660628.1">
    <property type="nucleotide sequence ID" value="NZ_JACTAB010000005.1"/>
</dbReference>
<dbReference type="InterPro" id="IPR025698">
    <property type="entry name" value="2TM_dom"/>
</dbReference>
<evidence type="ECO:0000256" key="1">
    <source>
        <dbReference type="SAM" id="Phobius"/>
    </source>
</evidence>
<reference evidence="3 4" key="1">
    <citation type="submission" date="2024-04" db="EMBL/GenBank/DDBJ databases">
        <title>draft genome sequnece of Flavobacterium buctense JCM 30750.</title>
        <authorList>
            <person name="Kim D.-U."/>
        </authorList>
    </citation>
    <scope>NUCLEOTIDE SEQUENCE [LARGE SCALE GENOMIC DNA]</scope>
    <source>
        <strain evidence="3 4">JCM 30750</strain>
    </source>
</reference>
<organism evidence="3 4">
    <name type="scientific">Flavobacterium buctense</name>
    <dbReference type="NCBI Taxonomy" id="1648146"/>
    <lineage>
        <taxon>Bacteria</taxon>
        <taxon>Pseudomonadati</taxon>
        <taxon>Bacteroidota</taxon>
        <taxon>Flavobacteriia</taxon>
        <taxon>Flavobacteriales</taxon>
        <taxon>Flavobacteriaceae</taxon>
        <taxon>Flavobacterium</taxon>
    </lineage>
</organism>
<accession>A0ABU9E298</accession>
<dbReference type="Pfam" id="PF13239">
    <property type="entry name" value="2TM"/>
    <property type="match status" value="1"/>
</dbReference>
<keyword evidence="1" id="KW-0812">Transmembrane</keyword>
<feature type="transmembrane region" description="Helical" evidence="1">
    <location>
        <begin position="50"/>
        <end position="72"/>
    </location>
</feature>
<sequence>MENLDEIKYQEAVKRVQKIKGFYSHLAVYVLISLFIVVKKTQKIDEGETIWHAFYVPFFWGIGVIIHALNVFDKLSFLGYNWEEKKIREYMEKENKRNKFE</sequence>
<dbReference type="EMBL" id="JBBPCB010000004">
    <property type="protein sequence ID" value="MEK8180155.1"/>
    <property type="molecule type" value="Genomic_DNA"/>
</dbReference>
<feature type="transmembrane region" description="Helical" evidence="1">
    <location>
        <begin position="21"/>
        <end position="38"/>
    </location>
</feature>
<keyword evidence="1" id="KW-1133">Transmembrane helix</keyword>
<comment type="caution">
    <text evidence="3">The sequence shown here is derived from an EMBL/GenBank/DDBJ whole genome shotgun (WGS) entry which is preliminary data.</text>
</comment>
<keyword evidence="1" id="KW-0472">Membrane</keyword>
<evidence type="ECO:0000259" key="2">
    <source>
        <dbReference type="Pfam" id="PF13239"/>
    </source>
</evidence>
<feature type="domain" description="2TM" evidence="2">
    <location>
        <begin position="10"/>
        <end position="92"/>
    </location>
</feature>
<name>A0ABU9E298_9FLAO</name>
<evidence type="ECO:0000313" key="3">
    <source>
        <dbReference type="EMBL" id="MEK8180155.1"/>
    </source>
</evidence>
<evidence type="ECO:0000313" key="4">
    <source>
        <dbReference type="Proteomes" id="UP001491349"/>
    </source>
</evidence>